<dbReference type="VEuPathDB" id="GiardiaDB:DHA2_150126"/>
<name>V6TKS9_GIAIN</name>
<dbReference type="VEuPathDB" id="GiardiaDB:GL50581_1193"/>
<dbReference type="AlphaFoldDB" id="V6TKS9"/>
<accession>V6TKS9</accession>
<comment type="caution">
    <text evidence="1">The sequence shown here is derived from an EMBL/GenBank/DDBJ whole genome shotgun (WGS) entry which is preliminary data.</text>
</comment>
<organism evidence="1 2">
    <name type="scientific">Giardia intestinalis</name>
    <name type="common">Giardia lamblia</name>
    <dbReference type="NCBI Taxonomy" id="5741"/>
    <lineage>
        <taxon>Eukaryota</taxon>
        <taxon>Metamonada</taxon>
        <taxon>Diplomonadida</taxon>
        <taxon>Hexamitidae</taxon>
        <taxon>Giardiinae</taxon>
        <taxon>Giardia</taxon>
    </lineage>
</organism>
<sequence>MAISMGITIVTILLQSLLLTILVVSCIAVKKRRFVPTILILGRAHGDSVAVYRLLTNMTTDHDQQHTALLVNTGYVHLLNCIARVACVPPSHIDSAIADSLPNVYLVHTMLVVYIAGPVDLDKTVDDILKLLKIVSIGCEIVVSTRSKELELLRTVLSPRLAKDLPNEASRVVYATGDPQDDWRELLAAIWRHT</sequence>
<dbReference type="VEuPathDB" id="GiardiaDB:GL50803_0028888"/>
<reference evidence="2" key="1">
    <citation type="submission" date="2012-02" db="EMBL/GenBank/DDBJ databases">
        <title>Genome sequencing of Giardia lamblia Genotypes A2 and B isolates (DH and GS) and comparative analysis with the genomes of Genotypes A1 and E (WB and Pig).</title>
        <authorList>
            <person name="Adam R."/>
            <person name="Dahlstrom E."/>
            <person name="Martens C."/>
            <person name="Bruno D."/>
            <person name="Barbian K."/>
            <person name="Porcella S.F."/>
            <person name="Nash T."/>
        </authorList>
    </citation>
    <scope>NUCLEOTIDE SEQUENCE</scope>
    <source>
        <strain evidence="2">DH</strain>
    </source>
</reference>
<reference evidence="1 2" key="2">
    <citation type="journal article" date="2013" name="Genome Biol. Evol.">
        <title>Genome sequencing of Giardia lamblia genotypes A2 and B isolates (DH and GS) and comparative analysis with the genomes of genotypes A1 and E (WB and Pig).</title>
        <authorList>
            <person name="Adam R.D."/>
            <person name="Dahlstrom E.W."/>
            <person name="Martens C.A."/>
            <person name="Bruno D.P."/>
            <person name="Barbian K.D."/>
            <person name="Ricklefs S.M."/>
            <person name="Hernandez M.M."/>
            <person name="Narla N.P."/>
            <person name="Patel R.B."/>
            <person name="Porcella S.F."/>
            <person name="Nash T.E."/>
        </authorList>
    </citation>
    <scope>NUCLEOTIDE SEQUENCE [LARGE SCALE GENOMIC DNA]</scope>
    <source>
        <strain evidence="1 2">DH</strain>
    </source>
</reference>
<gene>
    <name evidence="1" type="ORF">DHA2_150126</name>
</gene>
<evidence type="ECO:0000313" key="1">
    <source>
        <dbReference type="EMBL" id="ESU39239.1"/>
    </source>
</evidence>
<proteinExistence type="predicted"/>
<dbReference type="VEuPathDB" id="GiardiaDB:QR46_3735"/>
<dbReference type="Proteomes" id="UP000018320">
    <property type="component" value="Unassembled WGS sequence"/>
</dbReference>
<evidence type="ECO:0000313" key="2">
    <source>
        <dbReference type="Proteomes" id="UP000018320"/>
    </source>
</evidence>
<protein>
    <submittedName>
        <fullName evidence="1">Uncharacterized protein</fullName>
    </submittedName>
</protein>
<dbReference type="EMBL" id="AHGT01000005">
    <property type="protein sequence ID" value="ESU39239.1"/>
    <property type="molecule type" value="Genomic_DNA"/>
</dbReference>